<evidence type="ECO:0000313" key="1">
    <source>
        <dbReference type="EMBL" id="CAE6529341.1"/>
    </source>
</evidence>
<comment type="caution">
    <text evidence="1">The sequence shown here is derived from an EMBL/GenBank/DDBJ whole genome shotgun (WGS) entry which is preliminary data.</text>
</comment>
<gene>
    <name evidence="1" type="ORF">RDB_LOCUS128463</name>
</gene>
<organism evidence="1 2">
    <name type="scientific">Rhizoctonia solani</name>
    <dbReference type="NCBI Taxonomy" id="456999"/>
    <lineage>
        <taxon>Eukaryota</taxon>
        <taxon>Fungi</taxon>
        <taxon>Dikarya</taxon>
        <taxon>Basidiomycota</taxon>
        <taxon>Agaricomycotina</taxon>
        <taxon>Agaricomycetes</taxon>
        <taxon>Cantharellales</taxon>
        <taxon>Ceratobasidiaceae</taxon>
        <taxon>Rhizoctonia</taxon>
    </lineage>
</organism>
<name>A0A8H3DML9_9AGAM</name>
<accession>A0A8H3DML9</accession>
<dbReference type="EMBL" id="CAJMWZ010006930">
    <property type="protein sequence ID" value="CAE6529341.1"/>
    <property type="molecule type" value="Genomic_DNA"/>
</dbReference>
<sequence length="277" mass="31583">MSAPEPSVDDLVWEELPEYAPTSPRELHEHVNSLFNRNSRPWVTLRLLSDAPVGNKFPVYYDGGTVQGSVEGALHLPSTYDIPPLWREKKRLWDSSGNFEPQSIRSSGEWNWDFSFLIPTHFDNTTNGGSPQSRLPGNFSLRPYTGFMQYRVLLFVKRGKYLSDLVELQTLFSYISRERAPPPSPLREVAYYQGSTPPGPEADPDGWKPCDTINAKGVIFGNREVNLVYRPFLANPVSLQLHTSSSKRCQMVANRQYIRAVAPFFIALRFQEETLRL</sequence>
<reference evidence="1" key="1">
    <citation type="submission" date="2021-01" db="EMBL/GenBank/DDBJ databases">
        <authorList>
            <person name="Kaushik A."/>
        </authorList>
    </citation>
    <scope>NUCLEOTIDE SEQUENCE</scope>
    <source>
        <strain evidence="1">Type strain: AG8-Rh-89/</strain>
    </source>
</reference>
<proteinExistence type="predicted"/>
<protein>
    <submittedName>
        <fullName evidence="1">Uncharacterized protein</fullName>
    </submittedName>
</protein>
<dbReference type="Proteomes" id="UP000663850">
    <property type="component" value="Unassembled WGS sequence"/>
</dbReference>
<evidence type="ECO:0000313" key="2">
    <source>
        <dbReference type="Proteomes" id="UP000663850"/>
    </source>
</evidence>
<dbReference type="AlphaFoldDB" id="A0A8H3DML9"/>